<dbReference type="InterPro" id="IPR052115">
    <property type="entry name" value="NEXT_complex_subunit_ZCCHC8"/>
</dbReference>
<reference evidence="8 9" key="1">
    <citation type="journal article" date="2013" name="Nature">
        <title>Insights into bilaterian evolution from three spiralian genomes.</title>
        <authorList>
            <person name="Simakov O."/>
            <person name="Marletaz F."/>
            <person name="Cho S.J."/>
            <person name="Edsinger-Gonzales E."/>
            <person name="Havlak P."/>
            <person name="Hellsten U."/>
            <person name="Kuo D.H."/>
            <person name="Larsson T."/>
            <person name="Lv J."/>
            <person name="Arendt D."/>
            <person name="Savage R."/>
            <person name="Osoegawa K."/>
            <person name="de Jong P."/>
            <person name="Grimwood J."/>
            <person name="Chapman J.A."/>
            <person name="Shapiro H."/>
            <person name="Aerts A."/>
            <person name="Otillar R.P."/>
            <person name="Terry A.Y."/>
            <person name="Boore J.L."/>
            <person name="Grigoriev I.V."/>
            <person name="Lindberg D.R."/>
            <person name="Seaver E.C."/>
            <person name="Weisblat D.A."/>
            <person name="Putnam N.H."/>
            <person name="Rokhsar D.S."/>
        </authorList>
    </citation>
    <scope>NUCLEOTIDE SEQUENCE [LARGE SCALE GENOMIC DNA]</scope>
</reference>
<dbReference type="EMBL" id="KB201541">
    <property type="protein sequence ID" value="ESO96212.1"/>
    <property type="molecule type" value="Genomic_DNA"/>
</dbReference>
<feature type="compositionally biased region" description="Pro residues" evidence="6">
    <location>
        <begin position="348"/>
        <end position="371"/>
    </location>
</feature>
<keyword evidence="3" id="KW-0863">Zinc-finger</keyword>
<sequence length="539" mass="60099">MWDAHAIIGNAQFHEGFMVDSRGWPITPNCQQQELIMDLILFEKLFEVPLPVDEADLSVVKREKRKKAACFNCDGEHNLSECPQPKDFNKIGANRRKFQDSKVNSVPKLSLSKNYSDFEDDPRFQKFKPGQISNELYSAMGITPSQLPLYIYKMRVLGYPPGWLVRAKKGYSSGIVIFDKDGRETNLKGETLEDGELNADREKEEDVELEKIIEYPGFTVPPAEEVHDDHERLNMPPLQPHQLKLTLERHVSVKEEFKKRKAEEEAEMEKKRICIINKEADMEMSDDDDETSGNDSDFRPPLPVDTPPGKPPYPTGTSPITPTNGSKKNLYHPTPANLTPPHFGAGGPPLPDYTPPARPPLPEGTPPPTPPVLNQRGISAGSGRSDSPTFESLQNKYEDILKQLNEDSSSQSDSDVKIIENPDEDSDASVIFVPELENQESNVSEVSASDVSVRTLSRASSTLSIQSLDDSVMSRGSSKVKVYGTPILESSTTETALPSSENFKVGTEEHLMFENLPGATGTFSKMRKLLDKIKTKIKK</sequence>
<gene>
    <name evidence="8" type="ORF">LOTGIDRAFT_239373</name>
</gene>
<keyword evidence="9" id="KW-1185">Reference proteome</keyword>
<dbReference type="OMA" id="MFYRLRV"/>
<dbReference type="STRING" id="225164.V4AH21"/>
<dbReference type="PANTHER" id="PTHR13316">
    <property type="entry name" value="ZINC FINGER, CCHC DOMAIN CONTAINING 8"/>
    <property type="match status" value="1"/>
</dbReference>
<accession>V4AH21</accession>
<feature type="region of interest" description="Disordered" evidence="6">
    <location>
        <begin position="277"/>
        <end position="426"/>
    </location>
</feature>
<evidence type="ECO:0000313" key="8">
    <source>
        <dbReference type="EMBL" id="ESO96212.1"/>
    </source>
</evidence>
<dbReference type="SMART" id="SM00581">
    <property type="entry name" value="PSP"/>
    <property type="match status" value="1"/>
</dbReference>
<dbReference type="RefSeq" id="XP_009053111.1">
    <property type="nucleotide sequence ID" value="XM_009054863.1"/>
</dbReference>
<keyword evidence="2" id="KW-0479">Metal-binding</keyword>
<evidence type="ECO:0000256" key="3">
    <source>
        <dbReference type="ARBA" id="ARBA00022771"/>
    </source>
</evidence>
<keyword evidence="4" id="KW-0862">Zinc</keyword>
<dbReference type="HOGENOM" id="CLU_024388_0_0_1"/>
<evidence type="ECO:0000313" key="9">
    <source>
        <dbReference type="Proteomes" id="UP000030746"/>
    </source>
</evidence>
<dbReference type="GO" id="GO:0003723">
    <property type="term" value="F:RNA binding"/>
    <property type="evidence" value="ECO:0007669"/>
    <property type="project" value="TreeGrafter"/>
</dbReference>
<dbReference type="OrthoDB" id="8026949at2759"/>
<evidence type="ECO:0000256" key="2">
    <source>
        <dbReference type="ARBA" id="ARBA00022723"/>
    </source>
</evidence>
<feature type="domain" description="PSP proline-rich" evidence="7">
    <location>
        <begin position="124"/>
        <end position="177"/>
    </location>
</feature>
<feature type="compositionally biased region" description="Basic and acidic residues" evidence="6">
    <location>
        <begin position="396"/>
        <end position="405"/>
    </location>
</feature>
<evidence type="ECO:0000256" key="5">
    <source>
        <dbReference type="ARBA" id="ARBA00023242"/>
    </source>
</evidence>
<dbReference type="AlphaFoldDB" id="V4AH21"/>
<dbReference type="GeneID" id="20251041"/>
<dbReference type="GO" id="GO:0071013">
    <property type="term" value="C:catalytic step 2 spliceosome"/>
    <property type="evidence" value="ECO:0007669"/>
    <property type="project" value="TreeGrafter"/>
</dbReference>
<dbReference type="KEGG" id="lgi:LOTGIDRAFT_239373"/>
<evidence type="ECO:0000256" key="1">
    <source>
        <dbReference type="ARBA" id="ARBA00004123"/>
    </source>
</evidence>
<feature type="compositionally biased region" description="Polar residues" evidence="6">
    <location>
        <begin position="382"/>
        <end position="395"/>
    </location>
</feature>
<dbReference type="PANTHER" id="PTHR13316:SF0">
    <property type="entry name" value="ZINC FINGER CCHC DOMAIN-CONTAINING PROTEIN 8"/>
    <property type="match status" value="1"/>
</dbReference>
<dbReference type="Proteomes" id="UP000030746">
    <property type="component" value="Unassembled WGS sequence"/>
</dbReference>
<protein>
    <recommendedName>
        <fullName evidence="7">PSP proline-rich domain-containing protein</fullName>
    </recommendedName>
</protein>
<organism evidence="8 9">
    <name type="scientific">Lottia gigantea</name>
    <name type="common">Giant owl limpet</name>
    <dbReference type="NCBI Taxonomy" id="225164"/>
    <lineage>
        <taxon>Eukaryota</taxon>
        <taxon>Metazoa</taxon>
        <taxon>Spiralia</taxon>
        <taxon>Lophotrochozoa</taxon>
        <taxon>Mollusca</taxon>
        <taxon>Gastropoda</taxon>
        <taxon>Patellogastropoda</taxon>
        <taxon>Lottioidea</taxon>
        <taxon>Lottiidae</taxon>
        <taxon>Lottia</taxon>
    </lineage>
</organism>
<keyword evidence="5" id="KW-0539">Nucleus</keyword>
<feature type="compositionally biased region" description="Pro residues" evidence="6">
    <location>
        <begin position="300"/>
        <end position="314"/>
    </location>
</feature>
<comment type="subcellular location">
    <subcellularLocation>
        <location evidence="1">Nucleus</location>
    </subcellularLocation>
</comment>
<proteinExistence type="predicted"/>
<evidence type="ECO:0000259" key="7">
    <source>
        <dbReference type="SMART" id="SM00581"/>
    </source>
</evidence>
<dbReference type="InterPro" id="IPR006568">
    <property type="entry name" value="PSP_pro-rich"/>
</dbReference>
<dbReference type="Pfam" id="PF04046">
    <property type="entry name" value="PSP"/>
    <property type="match status" value="1"/>
</dbReference>
<evidence type="ECO:0000256" key="4">
    <source>
        <dbReference type="ARBA" id="ARBA00022833"/>
    </source>
</evidence>
<name>V4AH21_LOTGI</name>
<dbReference type="GO" id="GO:0008270">
    <property type="term" value="F:zinc ion binding"/>
    <property type="evidence" value="ECO:0007669"/>
    <property type="project" value="UniProtKB-KW"/>
</dbReference>
<evidence type="ECO:0000256" key="6">
    <source>
        <dbReference type="SAM" id="MobiDB-lite"/>
    </source>
</evidence>
<dbReference type="CTD" id="20251041"/>
<feature type="compositionally biased region" description="Acidic residues" evidence="6">
    <location>
        <begin position="282"/>
        <end position="292"/>
    </location>
</feature>